<comment type="caution">
    <text evidence="6">The sequence shown here is derived from an EMBL/GenBank/DDBJ whole genome shotgun (WGS) entry which is preliminary data.</text>
</comment>
<sequence length="243" mass="27308">MKTSHLLPLLFFLITTSSTVVLRFTNQDEPKDDINRKNLIANGLGITPPMGWNHFSCNIDEKMIRETADALVSSGLVKLGYHYVNINDCWAELTRDYKGNLVAKKSTFPSGIRALADYVHSKGLKLGIYSDTGYFTCSNTMPGSLGLEEQDAKTFASWGIDYLEYDNCSNGEIKPTTRGDMHLALWGAKVGNSWRTTQDISDTWESMISRADVNEVYADFARPGGWNGKQLQIFYIFLDDVLY</sequence>
<dbReference type="AlphaFoldDB" id="A0A7J7LHZ9"/>
<name>A0A7J7LHZ9_9MAGN</name>
<keyword evidence="7" id="KW-1185">Reference proteome</keyword>
<evidence type="ECO:0000256" key="5">
    <source>
        <dbReference type="SAM" id="SignalP"/>
    </source>
</evidence>
<dbReference type="Proteomes" id="UP000541444">
    <property type="component" value="Unassembled WGS sequence"/>
</dbReference>
<evidence type="ECO:0000313" key="6">
    <source>
        <dbReference type="EMBL" id="KAF6142267.1"/>
    </source>
</evidence>
<dbReference type="GO" id="GO:0005975">
    <property type="term" value="P:carbohydrate metabolic process"/>
    <property type="evidence" value="ECO:0007669"/>
    <property type="project" value="InterPro"/>
</dbReference>
<organism evidence="6 7">
    <name type="scientific">Kingdonia uniflora</name>
    <dbReference type="NCBI Taxonomy" id="39325"/>
    <lineage>
        <taxon>Eukaryota</taxon>
        <taxon>Viridiplantae</taxon>
        <taxon>Streptophyta</taxon>
        <taxon>Embryophyta</taxon>
        <taxon>Tracheophyta</taxon>
        <taxon>Spermatophyta</taxon>
        <taxon>Magnoliopsida</taxon>
        <taxon>Ranunculales</taxon>
        <taxon>Circaeasteraceae</taxon>
        <taxon>Kingdonia</taxon>
    </lineage>
</organism>
<keyword evidence="5" id="KW-0732">Signal</keyword>
<dbReference type="GO" id="GO:0009505">
    <property type="term" value="C:plant-type cell wall"/>
    <property type="evidence" value="ECO:0007669"/>
    <property type="project" value="TreeGrafter"/>
</dbReference>
<feature type="signal peptide" evidence="5">
    <location>
        <begin position="1"/>
        <end position="19"/>
    </location>
</feature>
<keyword evidence="2 4" id="KW-0378">Hydrolase</keyword>
<evidence type="ECO:0000256" key="1">
    <source>
        <dbReference type="ARBA" id="ARBA00009743"/>
    </source>
</evidence>
<dbReference type="PRINTS" id="PR00740">
    <property type="entry name" value="GLHYDRLASE27"/>
</dbReference>
<dbReference type="PANTHER" id="PTHR11452">
    <property type="entry name" value="ALPHA-GALACTOSIDASE/ALPHA-N-ACETYLGALACTOSAMINIDASE"/>
    <property type="match status" value="1"/>
</dbReference>
<accession>A0A7J7LHZ9</accession>
<dbReference type="GO" id="GO:0004557">
    <property type="term" value="F:alpha-galactosidase activity"/>
    <property type="evidence" value="ECO:0007669"/>
    <property type="project" value="UniProtKB-EC"/>
</dbReference>
<dbReference type="Gene3D" id="3.20.20.70">
    <property type="entry name" value="Aldolase class I"/>
    <property type="match status" value="2"/>
</dbReference>
<gene>
    <name evidence="6" type="ORF">GIB67_030634</name>
</gene>
<dbReference type="PANTHER" id="PTHR11452:SF80">
    <property type="entry name" value="ALPHA-GALACTOSIDASE 1"/>
    <property type="match status" value="1"/>
</dbReference>
<dbReference type="InterPro" id="IPR017853">
    <property type="entry name" value="GH"/>
</dbReference>
<keyword evidence="3 4" id="KW-0326">Glycosidase</keyword>
<comment type="catalytic activity">
    <reaction evidence="4">
        <text>Hydrolysis of terminal, non-reducing alpha-D-galactose residues in alpha-D-galactosides, including galactose oligosaccharides, galactomannans and galactolipids.</text>
        <dbReference type="EC" id="3.2.1.22"/>
    </reaction>
</comment>
<proteinExistence type="inferred from homology"/>
<feature type="chain" id="PRO_5029626593" description="Alpha-galactosidase" evidence="5">
    <location>
        <begin position="20"/>
        <end position="243"/>
    </location>
</feature>
<evidence type="ECO:0000256" key="4">
    <source>
        <dbReference type="RuleBase" id="RU361168"/>
    </source>
</evidence>
<dbReference type="EMBL" id="JACGCM010002268">
    <property type="protein sequence ID" value="KAF6142267.1"/>
    <property type="molecule type" value="Genomic_DNA"/>
</dbReference>
<dbReference type="OrthoDB" id="5795902at2759"/>
<evidence type="ECO:0000313" key="7">
    <source>
        <dbReference type="Proteomes" id="UP000541444"/>
    </source>
</evidence>
<dbReference type="InterPro" id="IPR002241">
    <property type="entry name" value="Glyco_hydro_27"/>
</dbReference>
<evidence type="ECO:0000256" key="2">
    <source>
        <dbReference type="ARBA" id="ARBA00022801"/>
    </source>
</evidence>
<dbReference type="CDD" id="cd14792">
    <property type="entry name" value="GH27"/>
    <property type="match status" value="1"/>
</dbReference>
<dbReference type="Pfam" id="PF16499">
    <property type="entry name" value="Melibiase_2"/>
    <property type="match status" value="1"/>
</dbReference>
<keyword evidence="4" id="KW-1015">Disulfide bond</keyword>
<dbReference type="EC" id="3.2.1.22" evidence="4"/>
<dbReference type="InterPro" id="IPR013785">
    <property type="entry name" value="Aldolase_TIM"/>
</dbReference>
<dbReference type="SUPFAM" id="SSF51445">
    <property type="entry name" value="(Trans)glycosidases"/>
    <property type="match status" value="1"/>
</dbReference>
<protein>
    <recommendedName>
        <fullName evidence="4">Alpha-galactosidase</fullName>
        <ecNumber evidence="4">3.2.1.22</ecNumber>
    </recommendedName>
    <alternativeName>
        <fullName evidence="4">Melibiase</fullName>
    </alternativeName>
</protein>
<reference evidence="6 7" key="1">
    <citation type="journal article" date="2020" name="IScience">
        <title>Genome Sequencing of the Endangered Kingdonia uniflora (Circaeasteraceae, Ranunculales) Reveals Potential Mechanisms of Evolutionary Specialization.</title>
        <authorList>
            <person name="Sun Y."/>
            <person name="Deng T."/>
            <person name="Zhang A."/>
            <person name="Moore M.J."/>
            <person name="Landis J.B."/>
            <person name="Lin N."/>
            <person name="Zhang H."/>
            <person name="Zhang X."/>
            <person name="Huang J."/>
            <person name="Zhang X."/>
            <person name="Sun H."/>
            <person name="Wang H."/>
        </authorList>
    </citation>
    <scope>NUCLEOTIDE SEQUENCE [LARGE SCALE GENOMIC DNA]</scope>
    <source>
        <strain evidence="6">TB1705</strain>
        <tissue evidence="6">Leaf</tissue>
    </source>
</reference>
<comment type="similarity">
    <text evidence="1 4">Belongs to the glycosyl hydrolase 27 family.</text>
</comment>
<evidence type="ECO:0000256" key="3">
    <source>
        <dbReference type="ARBA" id="ARBA00023295"/>
    </source>
</evidence>